<sequence length="185" mass="19594">MAQTEVKKKTNSKITDMVYIGLSAAIIAVCSWISIPLTVPITLQTMGVVLISGLFGAKRGTLSTLLYILIGAIGVPVFSGFKSGFGVLLGSTGGYIIGFIFTALIVGTVSDKTNKLWALILSMVVGILVCYAFGTAWFAVVYAKTNEPASLATILGWCVIPFLIPDAIKIALAAVLTNRLKKFVK</sequence>
<dbReference type="OrthoDB" id="9803495at2"/>
<keyword evidence="5" id="KW-1185">Reference proteome</keyword>
<feature type="transmembrane region" description="Helical" evidence="3">
    <location>
        <begin position="87"/>
        <end position="109"/>
    </location>
</feature>
<feature type="transmembrane region" description="Helical" evidence="3">
    <location>
        <begin position="116"/>
        <end position="142"/>
    </location>
</feature>
<dbReference type="RefSeq" id="WP_078768884.1">
    <property type="nucleotide sequence ID" value="NZ_FUWW01000017.1"/>
</dbReference>
<protein>
    <recommendedName>
        <fullName evidence="2">Biotin transporter</fullName>
    </recommendedName>
</protein>
<feature type="transmembrane region" description="Helical" evidence="3">
    <location>
        <begin position="17"/>
        <end position="35"/>
    </location>
</feature>
<dbReference type="GO" id="GO:0005886">
    <property type="term" value="C:plasma membrane"/>
    <property type="evidence" value="ECO:0007669"/>
    <property type="project" value="UniProtKB-SubCell"/>
</dbReference>
<dbReference type="Proteomes" id="UP000190657">
    <property type="component" value="Unassembled WGS sequence"/>
</dbReference>
<keyword evidence="2" id="KW-1003">Cell membrane</keyword>
<dbReference type="AlphaFoldDB" id="A0A1T4MYS1"/>
<evidence type="ECO:0000313" key="4">
    <source>
        <dbReference type="EMBL" id="SJZ71996.1"/>
    </source>
</evidence>
<dbReference type="PIRSF" id="PIRSF016661">
    <property type="entry name" value="BioY"/>
    <property type="match status" value="1"/>
</dbReference>
<proteinExistence type="inferred from homology"/>
<keyword evidence="3" id="KW-0812">Transmembrane</keyword>
<name>A0A1T4MYS1_9FIRM</name>
<dbReference type="EMBL" id="FUWW01000017">
    <property type="protein sequence ID" value="SJZ71996.1"/>
    <property type="molecule type" value="Genomic_DNA"/>
</dbReference>
<comment type="subcellular location">
    <subcellularLocation>
        <location evidence="2">Cell membrane</location>
        <topology evidence="2">Multi-pass membrane protein</topology>
    </subcellularLocation>
</comment>
<dbReference type="STRING" id="290054.SAMN02745114_01423"/>
<dbReference type="InterPro" id="IPR003784">
    <property type="entry name" value="BioY"/>
</dbReference>
<gene>
    <name evidence="4" type="ORF">SAMN02745114_01423</name>
</gene>
<evidence type="ECO:0000256" key="2">
    <source>
        <dbReference type="PIRNR" id="PIRNR016661"/>
    </source>
</evidence>
<dbReference type="PANTHER" id="PTHR34295">
    <property type="entry name" value="BIOTIN TRANSPORTER BIOY"/>
    <property type="match status" value="1"/>
</dbReference>
<dbReference type="Gene3D" id="1.10.1760.20">
    <property type="match status" value="1"/>
</dbReference>
<comment type="similarity">
    <text evidence="1 2">Belongs to the BioY family.</text>
</comment>
<evidence type="ECO:0000256" key="3">
    <source>
        <dbReference type="SAM" id="Phobius"/>
    </source>
</evidence>
<feature type="transmembrane region" description="Helical" evidence="3">
    <location>
        <begin position="64"/>
        <end position="81"/>
    </location>
</feature>
<accession>A0A1T4MYS1</accession>
<feature type="transmembrane region" description="Helical" evidence="3">
    <location>
        <begin position="154"/>
        <end position="176"/>
    </location>
</feature>
<dbReference type="PANTHER" id="PTHR34295:SF1">
    <property type="entry name" value="BIOTIN TRANSPORTER BIOY"/>
    <property type="match status" value="1"/>
</dbReference>
<dbReference type="GO" id="GO:0015225">
    <property type="term" value="F:biotin transmembrane transporter activity"/>
    <property type="evidence" value="ECO:0007669"/>
    <property type="project" value="UniProtKB-UniRule"/>
</dbReference>
<organism evidence="4 5">
    <name type="scientific">Eubacterium coprostanoligenes</name>
    <dbReference type="NCBI Taxonomy" id="290054"/>
    <lineage>
        <taxon>Bacteria</taxon>
        <taxon>Bacillati</taxon>
        <taxon>Bacillota</taxon>
        <taxon>Clostridia</taxon>
        <taxon>Eubacteriales</taxon>
        <taxon>Eubacteriaceae</taxon>
        <taxon>Eubacterium</taxon>
    </lineage>
</organism>
<evidence type="ECO:0000256" key="1">
    <source>
        <dbReference type="ARBA" id="ARBA00010692"/>
    </source>
</evidence>
<keyword evidence="3" id="KW-1133">Transmembrane helix</keyword>
<reference evidence="4 5" key="1">
    <citation type="submission" date="2017-02" db="EMBL/GenBank/DDBJ databases">
        <authorList>
            <person name="Peterson S.W."/>
        </authorList>
    </citation>
    <scope>NUCLEOTIDE SEQUENCE [LARGE SCALE GENOMIC DNA]</scope>
    <source>
        <strain evidence="4 5">ATCC 51222</strain>
    </source>
</reference>
<dbReference type="Pfam" id="PF02632">
    <property type="entry name" value="BioY"/>
    <property type="match status" value="1"/>
</dbReference>
<evidence type="ECO:0000313" key="5">
    <source>
        <dbReference type="Proteomes" id="UP000190657"/>
    </source>
</evidence>
<keyword evidence="2" id="KW-0813">Transport</keyword>
<keyword evidence="2 3" id="KW-0472">Membrane</keyword>